<comment type="similarity">
    <text evidence="1">Belongs to the low molecular weight phosphotyrosine protein phosphatase family.</text>
</comment>
<proteinExistence type="inferred from homology"/>
<feature type="active site" description="Nucleophile" evidence="4">
    <location>
        <position position="22"/>
    </location>
</feature>
<organism evidence="6 7">
    <name type="scientific">Cellulomonas denverensis</name>
    <dbReference type="NCBI Taxonomy" id="264297"/>
    <lineage>
        <taxon>Bacteria</taxon>
        <taxon>Bacillati</taxon>
        <taxon>Actinomycetota</taxon>
        <taxon>Actinomycetes</taxon>
        <taxon>Micrococcales</taxon>
        <taxon>Cellulomonadaceae</taxon>
        <taxon>Cellulomonas</taxon>
    </lineage>
</organism>
<evidence type="ECO:0000256" key="4">
    <source>
        <dbReference type="PIRSR" id="PIRSR617867-1"/>
    </source>
</evidence>
<reference evidence="6 7" key="1">
    <citation type="submission" date="2020-04" db="EMBL/GenBank/DDBJ databases">
        <title>MicrobeNet Type strains.</title>
        <authorList>
            <person name="Nicholson A.C."/>
        </authorList>
    </citation>
    <scope>NUCLEOTIDE SEQUENCE [LARGE SCALE GENOMIC DNA]</scope>
    <source>
        <strain evidence="6 7">ATCC BAA-788</strain>
    </source>
</reference>
<comment type="caution">
    <text evidence="6">The sequence shown here is derived from an EMBL/GenBank/DDBJ whole genome shotgun (WGS) entry which is preliminary data.</text>
</comment>
<dbReference type="SUPFAM" id="SSF52788">
    <property type="entry name" value="Phosphotyrosine protein phosphatases I"/>
    <property type="match status" value="1"/>
</dbReference>
<gene>
    <name evidence="6" type="ORF">HGA03_00755</name>
</gene>
<protein>
    <submittedName>
        <fullName evidence="6">Low molecular weight phosphatase family protein</fullName>
    </submittedName>
</protein>
<name>A0A7X6KSG7_9CELL</name>
<dbReference type="AlphaFoldDB" id="A0A7X6KSG7"/>
<dbReference type="InterPro" id="IPR036196">
    <property type="entry name" value="Ptyr_pPase_sf"/>
</dbReference>
<dbReference type="InterPro" id="IPR017867">
    <property type="entry name" value="Tyr_phospatase_low_mol_wt"/>
</dbReference>
<feature type="domain" description="Phosphotyrosine protein phosphatase I" evidence="5">
    <location>
        <begin position="16"/>
        <end position="194"/>
    </location>
</feature>
<evidence type="ECO:0000259" key="5">
    <source>
        <dbReference type="SMART" id="SM00226"/>
    </source>
</evidence>
<evidence type="ECO:0000313" key="6">
    <source>
        <dbReference type="EMBL" id="NKY21193.1"/>
    </source>
</evidence>
<dbReference type="GO" id="GO:0004725">
    <property type="term" value="F:protein tyrosine phosphatase activity"/>
    <property type="evidence" value="ECO:0007669"/>
    <property type="project" value="InterPro"/>
</dbReference>
<keyword evidence="3" id="KW-0904">Protein phosphatase</keyword>
<dbReference type="PANTHER" id="PTHR11717:SF31">
    <property type="entry name" value="LOW MOLECULAR WEIGHT PROTEIN-TYROSINE-PHOSPHATASE ETP-RELATED"/>
    <property type="match status" value="1"/>
</dbReference>
<dbReference type="Pfam" id="PF01451">
    <property type="entry name" value="LMWPc"/>
    <property type="match status" value="1"/>
</dbReference>
<evidence type="ECO:0000256" key="3">
    <source>
        <dbReference type="ARBA" id="ARBA00022912"/>
    </source>
</evidence>
<dbReference type="PRINTS" id="PR00719">
    <property type="entry name" value="LMWPTPASE"/>
</dbReference>
<dbReference type="InterPro" id="IPR023485">
    <property type="entry name" value="Ptyr_pPase"/>
</dbReference>
<accession>A0A7X6KSG7</accession>
<dbReference type="PANTHER" id="PTHR11717">
    <property type="entry name" value="LOW MOLECULAR WEIGHT PROTEIN TYROSINE PHOSPHATASE"/>
    <property type="match status" value="1"/>
</dbReference>
<evidence type="ECO:0000313" key="7">
    <source>
        <dbReference type="Proteomes" id="UP000581206"/>
    </source>
</evidence>
<keyword evidence="2" id="KW-0378">Hydrolase</keyword>
<dbReference type="EMBL" id="JAAXOX010000001">
    <property type="protein sequence ID" value="NKY21193.1"/>
    <property type="molecule type" value="Genomic_DNA"/>
</dbReference>
<evidence type="ECO:0000256" key="1">
    <source>
        <dbReference type="ARBA" id="ARBA00011063"/>
    </source>
</evidence>
<sequence length="198" mass="20333">MGRVPPITCPENPGAFRVLTVCTGNICRSPAVERLLRAGLGAGVEIGSAGVRAMTGDPIQPPMVALLTAAGVDGAGFAARQLTAPMAREADLVLALTRAHRSAVVELAPAALRRTFTLREFARLLAAVDPAALPPAGAGPGARLRAAVPLAAARRAPVTDPADDDVVDPYGGDDARYRVSFDQLLPAVRRIVATATGS</sequence>
<keyword evidence="7" id="KW-1185">Reference proteome</keyword>
<dbReference type="InterPro" id="IPR050438">
    <property type="entry name" value="LMW_PTPase"/>
</dbReference>
<evidence type="ECO:0000256" key="2">
    <source>
        <dbReference type="ARBA" id="ARBA00022801"/>
    </source>
</evidence>
<dbReference type="Proteomes" id="UP000581206">
    <property type="component" value="Unassembled WGS sequence"/>
</dbReference>
<feature type="active site" evidence="4">
    <location>
        <position position="28"/>
    </location>
</feature>
<dbReference type="Gene3D" id="3.40.50.2300">
    <property type="match status" value="1"/>
</dbReference>
<dbReference type="SMART" id="SM00226">
    <property type="entry name" value="LMWPc"/>
    <property type="match status" value="1"/>
</dbReference>